<sequence>MRFRDRGVYHFAGRVRCPFAGLGTRGDFESNRLALDDDRSEVELDTAARRIVLYNDHLYPQKTIVGDALFLAEGTTASGHKSPFSVHLKVLKKGRVFSFDLHRHLRSGEPLAAVEIEPFEVIVRDAVTRVVALTPERTRELCLRPSLALRVVKAIMATRDLRQGVAQDPAQVGYRVADLSVGFGALGVHHGVVRAQLVSLDAANAPLIRRGSVAEMLREGAWELSLTALSKRWLDEVIARDLFVFGLEGVSILGRVRERGLEVGETLSFRFERGGGSVVLGEAREELPGATDVARAYLEFHLLGGLLAEHAEGPRQG</sequence>
<dbReference type="EMBL" id="CP012673">
    <property type="protein sequence ID" value="AUX38995.1"/>
    <property type="molecule type" value="Genomic_DNA"/>
</dbReference>
<accession>A0A2L0EI80</accession>
<protein>
    <submittedName>
        <fullName evidence="1">Uncharacterized protein</fullName>
    </submittedName>
</protein>
<dbReference type="RefSeq" id="WP_104977032.1">
    <property type="nucleotide sequence ID" value="NZ_CP012673.1"/>
</dbReference>
<dbReference type="OrthoDB" id="8990008at2"/>
<name>A0A2L0EI80_SORCE</name>
<reference evidence="1 2" key="1">
    <citation type="submission" date="2015-09" db="EMBL/GenBank/DDBJ databases">
        <title>Sorangium comparison.</title>
        <authorList>
            <person name="Zaburannyi N."/>
            <person name="Bunk B."/>
            <person name="Overmann J."/>
            <person name="Mueller R."/>
        </authorList>
    </citation>
    <scope>NUCLEOTIDE SEQUENCE [LARGE SCALE GENOMIC DNA]</scope>
    <source>
        <strain evidence="1 2">So ce26</strain>
    </source>
</reference>
<dbReference type="Proteomes" id="UP000238348">
    <property type="component" value="Chromosome"/>
</dbReference>
<dbReference type="AlphaFoldDB" id="A0A2L0EI80"/>
<organism evidence="1 2">
    <name type="scientific">Sorangium cellulosum</name>
    <name type="common">Polyangium cellulosum</name>
    <dbReference type="NCBI Taxonomy" id="56"/>
    <lineage>
        <taxon>Bacteria</taxon>
        <taxon>Pseudomonadati</taxon>
        <taxon>Myxococcota</taxon>
        <taxon>Polyangia</taxon>
        <taxon>Polyangiales</taxon>
        <taxon>Polyangiaceae</taxon>
        <taxon>Sorangium</taxon>
    </lineage>
</organism>
<proteinExistence type="predicted"/>
<gene>
    <name evidence="1" type="ORF">SOCE26_003770</name>
</gene>
<evidence type="ECO:0000313" key="2">
    <source>
        <dbReference type="Proteomes" id="UP000238348"/>
    </source>
</evidence>
<evidence type="ECO:0000313" key="1">
    <source>
        <dbReference type="EMBL" id="AUX38995.1"/>
    </source>
</evidence>